<proteinExistence type="predicted"/>
<dbReference type="InterPro" id="IPR050987">
    <property type="entry name" value="AtrR-like"/>
</dbReference>
<dbReference type="EMBL" id="CAWUHD010000064">
    <property type="protein sequence ID" value="CAK7226196.1"/>
    <property type="molecule type" value="Genomic_DNA"/>
</dbReference>
<keyword evidence="1" id="KW-0539">Nucleus</keyword>
<evidence type="ECO:0000313" key="4">
    <source>
        <dbReference type="Proteomes" id="UP001642482"/>
    </source>
</evidence>
<feature type="domain" description="Xylanolytic transcriptional activator regulatory" evidence="2">
    <location>
        <begin position="46"/>
        <end position="116"/>
    </location>
</feature>
<name>A0ABP0C2X3_9PEZI</name>
<comment type="caution">
    <text evidence="3">The sequence shown here is derived from an EMBL/GenBank/DDBJ whole genome shotgun (WGS) entry which is preliminary data.</text>
</comment>
<evidence type="ECO:0000256" key="1">
    <source>
        <dbReference type="ARBA" id="ARBA00023242"/>
    </source>
</evidence>
<evidence type="ECO:0000313" key="3">
    <source>
        <dbReference type="EMBL" id="CAK7226196.1"/>
    </source>
</evidence>
<dbReference type="PANTHER" id="PTHR46910">
    <property type="entry name" value="TRANSCRIPTION FACTOR PDR1"/>
    <property type="match status" value="1"/>
</dbReference>
<sequence>MSCCGCRSETTSRHEIRFRQVKQLSSFRALTAMSIFAMNACYLQVNHTLLSEATQMALRLRYHKSIISDAVSRDASQRTFWVIYNMEKHDSFQARSASVIADYDIGCPIPDVPESTFGDYNWFLSSIRFSRILSIAYESLFSLTASTKSPHTQLLVAGRVADMLEQWRQSIPKPFQPHQQPLHRSVLADPKTKQVALATHYHYYHLVIAIERVMLFLGSGGAGNCESPKRDASKRKLLNAARTVIELAQFIDVEPCTPIFILGIMPLSALFVLFDFVIHNPHHSSTRSNLTLLDIASGHFSLLEHASGGLLPGGYLSEFAHIAKRYVDDSQKVSAANETRRVDADLDPSGNIQVLQTPLPQLACALETTDIETAPPTVFTAVSEPLNYPIPFNISGSTDMQAMEGVDFWTLFGPSFVDLGQFGQFNQFGE</sequence>
<keyword evidence="4" id="KW-1185">Reference proteome</keyword>
<dbReference type="Pfam" id="PF04082">
    <property type="entry name" value="Fungal_trans"/>
    <property type="match status" value="1"/>
</dbReference>
<evidence type="ECO:0000259" key="2">
    <source>
        <dbReference type="SMART" id="SM00906"/>
    </source>
</evidence>
<dbReference type="Proteomes" id="UP001642482">
    <property type="component" value="Unassembled WGS sequence"/>
</dbReference>
<dbReference type="PANTHER" id="PTHR46910:SF25">
    <property type="entry name" value="ABC-TRANSPORTER-REGULATING TRANSCRIPTION FACTOR"/>
    <property type="match status" value="1"/>
</dbReference>
<protein>
    <recommendedName>
        <fullName evidence="2">Xylanolytic transcriptional activator regulatory domain-containing protein</fullName>
    </recommendedName>
</protein>
<dbReference type="SMART" id="SM00906">
    <property type="entry name" value="Fungal_trans"/>
    <property type="match status" value="1"/>
</dbReference>
<dbReference type="CDD" id="cd12148">
    <property type="entry name" value="fungal_TF_MHR"/>
    <property type="match status" value="1"/>
</dbReference>
<accession>A0ABP0C2X3</accession>
<reference evidence="3 4" key="1">
    <citation type="submission" date="2024-01" db="EMBL/GenBank/DDBJ databases">
        <authorList>
            <person name="Allen C."/>
            <person name="Tagirdzhanova G."/>
        </authorList>
    </citation>
    <scope>NUCLEOTIDE SEQUENCE [LARGE SCALE GENOMIC DNA]</scope>
</reference>
<gene>
    <name evidence="3" type="ORF">SEUCBS140593_006159</name>
</gene>
<dbReference type="InterPro" id="IPR007219">
    <property type="entry name" value="XnlR_reg_dom"/>
</dbReference>
<organism evidence="3 4">
    <name type="scientific">Sporothrix eucalyptigena</name>
    <dbReference type="NCBI Taxonomy" id="1812306"/>
    <lineage>
        <taxon>Eukaryota</taxon>
        <taxon>Fungi</taxon>
        <taxon>Dikarya</taxon>
        <taxon>Ascomycota</taxon>
        <taxon>Pezizomycotina</taxon>
        <taxon>Sordariomycetes</taxon>
        <taxon>Sordariomycetidae</taxon>
        <taxon>Ophiostomatales</taxon>
        <taxon>Ophiostomataceae</taxon>
        <taxon>Sporothrix</taxon>
    </lineage>
</organism>